<reference evidence="2" key="1">
    <citation type="submission" date="2022-01" db="EMBL/GenBank/DDBJ databases">
        <authorList>
            <person name="Jo J.-H."/>
            <person name="Im W.-T."/>
        </authorList>
    </citation>
    <scope>NUCLEOTIDE SEQUENCE</scope>
    <source>
        <strain evidence="2">NA20</strain>
    </source>
</reference>
<dbReference type="Gene3D" id="1.20.120.520">
    <property type="entry name" value="nmb1532 protein domain like"/>
    <property type="match status" value="1"/>
</dbReference>
<dbReference type="Pfam" id="PF01814">
    <property type="entry name" value="Hemerythrin"/>
    <property type="match status" value="1"/>
</dbReference>
<dbReference type="EMBL" id="JAKLTR010000004">
    <property type="protein sequence ID" value="MCG2614268.1"/>
    <property type="molecule type" value="Genomic_DNA"/>
</dbReference>
<comment type="caution">
    <text evidence="2">The sequence shown here is derived from an EMBL/GenBank/DDBJ whole genome shotgun (WGS) entry which is preliminary data.</text>
</comment>
<gene>
    <name evidence="2" type="ORF">LZZ85_08240</name>
</gene>
<evidence type="ECO:0000313" key="3">
    <source>
        <dbReference type="Proteomes" id="UP001165367"/>
    </source>
</evidence>
<evidence type="ECO:0000259" key="1">
    <source>
        <dbReference type="Pfam" id="PF01814"/>
    </source>
</evidence>
<sequence length="224" mass="25489">MNRYNVFNTIHKGLRSLMYDTAAMIQRTDFSVNTAAETVARVNWVMDIFDEHARHEDKFLLPLAFKNNEALAQEFEKEHEVDHRLSDDLRTALKSWENAGNDAERITAGQAIFFAFNEFIAFNLYHMNKEENVLLLNLWTHYTDQDLLAAENAIVQSIDPATLMEESKWMMRSISNPEIIGWLSGIRHAAPPPVFDIYLSLAKQEVPADRFAEVAAALGVSTAA</sequence>
<evidence type="ECO:0000313" key="2">
    <source>
        <dbReference type="EMBL" id="MCG2614268.1"/>
    </source>
</evidence>
<accession>A0ABS9KPL1</accession>
<organism evidence="2 3">
    <name type="scientific">Terrimonas ginsenosidimutans</name>
    <dbReference type="NCBI Taxonomy" id="2908004"/>
    <lineage>
        <taxon>Bacteria</taxon>
        <taxon>Pseudomonadati</taxon>
        <taxon>Bacteroidota</taxon>
        <taxon>Chitinophagia</taxon>
        <taxon>Chitinophagales</taxon>
        <taxon>Chitinophagaceae</taxon>
        <taxon>Terrimonas</taxon>
    </lineage>
</organism>
<name>A0ABS9KPL1_9BACT</name>
<protein>
    <submittedName>
        <fullName evidence="2">Hemerythrin domain-containing protein</fullName>
    </submittedName>
</protein>
<feature type="domain" description="Hemerythrin-like" evidence="1">
    <location>
        <begin position="5"/>
        <end position="135"/>
    </location>
</feature>
<keyword evidence="3" id="KW-1185">Reference proteome</keyword>
<proteinExistence type="predicted"/>
<dbReference type="InterPro" id="IPR012312">
    <property type="entry name" value="Hemerythrin-like"/>
</dbReference>
<dbReference type="Proteomes" id="UP001165367">
    <property type="component" value="Unassembled WGS sequence"/>
</dbReference>
<dbReference type="RefSeq" id="WP_237870532.1">
    <property type="nucleotide sequence ID" value="NZ_JAKLTR010000004.1"/>
</dbReference>